<feature type="DNA-binding region" description="H-T-H motif" evidence="2">
    <location>
        <begin position="37"/>
        <end position="56"/>
    </location>
</feature>
<evidence type="ECO:0000256" key="1">
    <source>
        <dbReference type="ARBA" id="ARBA00023125"/>
    </source>
</evidence>
<dbReference type="EMBL" id="CP121682">
    <property type="protein sequence ID" value="WGD44292.1"/>
    <property type="molecule type" value="Genomic_DNA"/>
</dbReference>
<dbReference type="PRINTS" id="PR00455">
    <property type="entry name" value="HTHTETR"/>
</dbReference>
<evidence type="ECO:0000259" key="4">
    <source>
        <dbReference type="PROSITE" id="PS50977"/>
    </source>
</evidence>
<feature type="region of interest" description="Disordered" evidence="3">
    <location>
        <begin position="194"/>
        <end position="251"/>
    </location>
</feature>
<dbReference type="InterPro" id="IPR009057">
    <property type="entry name" value="Homeodomain-like_sf"/>
</dbReference>
<dbReference type="Gene3D" id="1.10.357.10">
    <property type="entry name" value="Tetracycline Repressor, domain 2"/>
    <property type="match status" value="1"/>
</dbReference>
<sequence>MSPRSPSVNEELRRRSKERLLQAAVEVVSERGYEATTLGDIADRAGSARGLVSYYFPGKRHLVQSAVHRLMHRTLEEALEREPRTDDGPERMARAIDAILGLARDRPVLMRQHMAGLLQAEGFLPCPEQRRLAELLSDTVARHGSSKVDSDYPMLRALLMGAVFSALMPGAPMPVETLRAELFKRYRLDWELGVPPGTEVPGGTGAPDRTGRTDAAGATGLPDRADVSRFFATEPAPEPSAPPRRPAPDSA</sequence>
<protein>
    <submittedName>
        <fullName evidence="5">Helix-turn-helix domain containing protein</fullName>
    </submittedName>
</protein>
<feature type="compositionally biased region" description="Pro residues" evidence="3">
    <location>
        <begin position="236"/>
        <end position="245"/>
    </location>
</feature>
<proteinExistence type="predicted"/>
<dbReference type="InterPro" id="IPR001647">
    <property type="entry name" value="HTH_TetR"/>
</dbReference>
<evidence type="ECO:0000256" key="3">
    <source>
        <dbReference type="SAM" id="MobiDB-lite"/>
    </source>
</evidence>
<dbReference type="Proteomes" id="UP001216440">
    <property type="component" value="Chromosome"/>
</dbReference>
<feature type="domain" description="HTH tetR-type" evidence="4">
    <location>
        <begin position="14"/>
        <end position="74"/>
    </location>
</feature>
<evidence type="ECO:0000256" key="2">
    <source>
        <dbReference type="PROSITE-ProRule" id="PRU00335"/>
    </source>
</evidence>
<dbReference type="Pfam" id="PF00440">
    <property type="entry name" value="TetR_N"/>
    <property type="match status" value="1"/>
</dbReference>
<organism evidence="5 6">
    <name type="scientific">Streptomyces cathayae</name>
    <dbReference type="NCBI Taxonomy" id="3031124"/>
    <lineage>
        <taxon>Bacteria</taxon>
        <taxon>Bacillati</taxon>
        <taxon>Actinomycetota</taxon>
        <taxon>Actinomycetes</taxon>
        <taxon>Kitasatosporales</taxon>
        <taxon>Streptomycetaceae</taxon>
        <taxon>Streptomyces</taxon>
    </lineage>
</organism>
<dbReference type="InterPro" id="IPR050109">
    <property type="entry name" value="HTH-type_TetR-like_transc_reg"/>
</dbReference>
<dbReference type="InterPro" id="IPR023772">
    <property type="entry name" value="DNA-bd_HTH_TetR-type_CS"/>
</dbReference>
<dbReference type="SUPFAM" id="SSF46689">
    <property type="entry name" value="Homeodomain-like"/>
    <property type="match status" value="1"/>
</dbReference>
<gene>
    <name evidence="5" type="ORF">PYS65_31450</name>
</gene>
<dbReference type="PANTHER" id="PTHR30055:SF226">
    <property type="entry name" value="HTH-TYPE TRANSCRIPTIONAL REGULATOR PKSA"/>
    <property type="match status" value="1"/>
</dbReference>
<keyword evidence="6" id="KW-1185">Reference proteome</keyword>
<name>A0ABY8K8X7_9ACTN</name>
<evidence type="ECO:0000313" key="6">
    <source>
        <dbReference type="Proteomes" id="UP001216440"/>
    </source>
</evidence>
<keyword evidence="1 2" id="KW-0238">DNA-binding</keyword>
<dbReference type="PANTHER" id="PTHR30055">
    <property type="entry name" value="HTH-TYPE TRANSCRIPTIONAL REGULATOR RUTR"/>
    <property type="match status" value="1"/>
</dbReference>
<reference evidence="5 6" key="1">
    <citation type="submission" date="2023-03" db="EMBL/GenBank/DDBJ databases">
        <authorList>
            <person name="Mo P."/>
        </authorList>
    </citation>
    <scope>NUCLEOTIDE SEQUENCE [LARGE SCALE GENOMIC DNA]</scope>
    <source>
        <strain evidence="5 6">HUAS 5</strain>
    </source>
</reference>
<dbReference type="PROSITE" id="PS50977">
    <property type="entry name" value="HTH_TETR_2"/>
    <property type="match status" value="1"/>
</dbReference>
<dbReference type="RefSeq" id="WP_279337324.1">
    <property type="nucleotide sequence ID" value="NZ_CP121682.1"/>
</dbReference>
<dbReference type="PROSITE" id="PS01081">
    <property type="entry name" value="HTH_TETR_1"/>
    <property type="match status" value="1"/>
</dbReference>
<accession>A0ABY8K8X7</accession>
<evidence type="ECO:0000313" key="5">
    <source>
        <dbReference type="EMBL" id="WGD44292.1"/>
    </source>
</evidence>